<keyword evidence="5" id="KW-1185">Reference proteome</keyword>
<evidence type="ECO:0008006" key="6">
    <source>
        <dbReference type="Google" id="ProtNLM"/>
    </source>
</evidence>
<gene>
    <name evidence="4" type="ORF">VitviT2T_022367</name>
</gene>
<evidence type="ECO:0000256" key="1">
    <source>
        <dbReference type="ARBA" id="ARBA00008668"/>
    </source>
</evidence>
<dbReference type="PANTHER" id="PTHR22835:SF546">
    <property type="entry name" value="GDSL-LIKE LIPASE_ACYLHYDROLASE"/>
    <property type="match status" value="1"/>
</dbReference>
<feature type="region of interest" description="Disordered" evidence="3">
    <location>
        <begin position="1"/>
        <end position="34"/>
    </location>
</feature>
<reference evidence="4 5" key="1">
    <citation type="journal article" date="2023" name="Hortic Res">
        <title>The complete reference genome for grapevine (Vitis vinifera L.) genetics and breeding.</title>
        <authorList>
            <person name="Shi X."/>
            <person name="Cao S."/>
            <person name="Wang X."/>
            <person name="Huang S."/>
            <person name="Wang Y."/>
            <person name="Liu Z."/>
            <person name="Liu W."/>
            <person name="Leng X."/>
            <person name="Peng Y."/>
            <person name="Wang N."/>
            <person name="Wang Y."/>
            <person name="Ma Z."/>
            <person name="Xu X."/>
            <person name="Zhang F."/>
            <person name="Xue H."/>
            <person name="Zhong H."/>
            <person name="Wang Y."/>
            <person name="Zhang K."/>
            <person name="Velt A."/>
            <person name="Avia K."/>
            <person name="Holtgrawe D."/>
            <person name="Grimplet J."/>
            <person name="Matus J.T."/>
            <person name="Ware D."/>
            <person name="Wu X."/>
            <person name="Wang H."/>
            <person name="Liu C."/>
            <person name="Fang Y."/>
            <person name="Rustenholz C."/>
            <person name="Cheng Z."/>
            <person name="Xiao H."/>
            <person name="Zhou Y."/>
        </authorList>
    </citation>
    <scope>NUCLEOTIDE SEQUENCE [LARGE SCALE GENOMIC DNA]</scope>
    <source>
        <strain evidence="5">cv. Pinot noir / PN40024</strain>
        <tissue evidence="4">Leaf</tissue>
    </source>
</reference>
<name>A0ABY9DAC4_VITVI</name>
<sequence length="223" mass="24100">MYNFGDSDSDTGGGSAAFGPVPTPNGDNFFHKPAGRGGDGRLPVDLIAAIPECKPGFNWSEFGECQVSLPEKEPAKALGILLAISTFDIGQNDLSAGFKSMSYEQLRAFIPNIVNQFTAGIQDTLDTNTGPLGCLPWSVMYIRNPPPGTLDQSGCLKARNDIAVEFNKQLKQAVMELRTQLPQAALTYDLYGARHGLISHDKEQGFVDPLVRCCGARVNDYNV</sequence>
<accession>A0ABY9DAC4</accession>
<evidence type="ECO:0000313" key="5">
    <source>
        <dbReference type="Proteomes" id="UP001227230"/>
    </source>
</evidence>
<protein>
    <recommendedName>
        <fullName evidence="6">GDSL esterase/lipase</fullName>
    </recommendedName>
</protein>
<dbReference type="InterPro" id="IPR036514">
    <property type="entry name" value="SGNH_hydro_sf"/>
</dbReference>
<organism evidence="4 5">
    <name type="scientific">Vitis vinifera</name>
    <name type="common">Grape</name>
    <dbReference type="NCBI Taxonomy" id="29760"/>
    <lineage>
        <taxon>Eukaryota</taxon>
        <taxon>Viridiplantae</taxon>
        <taxon>Streptophyta</taxon>
        <taxon>Embryophyta</taxon>
        <taxon>Tracheophyta</taxon>
        <taxon>Spermatophyta</taxon>
        <taxon>Magnoliopsida</taxon>
        <taxon>eudicotyledons</taxon>
        <taxon>Gunneridae</taxon>
        <taxon>Pentapetalae</taxon>
        <taxon>rosids</taxon>
        <taxon>Vitales</taxon>
        <taxon>Vitaceae</taxon>
        <taxon>Viteae</taxon>
        <taxon>Vitis</taxon>
    </lineage>
</organism>
<dbReference type="Pfam" id="PF00657">
    <property type="entry name" value="Lipase_GDSL"/>
    <property type="match status" value="1"/>
</dbReference>
<dbReference type="InterPro" id="IPR001087">
    <property type="entry name" value="GDSL"/>
</dbReference>
<dbReference type="Gene3D" id="3.40.50.1110">
    <property type="entry name" value="SGNH hydrolase"/>
    <property type="match status" value="1"/>
</dbReference>
<evidence type="ECO:0000256" key="2">
    <source>
        <dbReference type="ARBA" id="ARBA00023180"/>
    </source>
</evidence>
<dbReference type="Proteomes" id="UP001227230">
    <property type="component" value="Chromosome 14"/>
</dbReference>
<evidence type="ECO:0000313" key="4">
    <source>
        <dbReference type="EMBL" id="WKA04317.1"/>
    </source>
</evidence>
<dbReference type="EMBL" id="CP126661">
    <property type="protein sequence ID" value="WKA04317.1"/>
    <property type="molecule type" value="Genomic_DNA"/>
</dbReference>
<evidence type="ECO:0000256" key="3">
    <source>
        <dbReference type="SAM" id="MobiDB-lite"/>
    </source>
</evidence>
<proteinExistence type="inferred from homology"/>
<dbReference type="PANTHER" id="PTHR22835">
    <property type="entry name" value="ZINC FINGER FYVE DOMAIN CONTAINING PROTEIN"/>
    <property type="match status" value="1"/>
</dbReference>
<keyword evidence="2" id="KW-0325">Glycoprotein</keyword>
<comment type="similarity">
    <text evidence="1">Belongs to the 'GDSL' lipolytic enzyme family.</text>
</comment>